<dbReference type="Gene3D" id="3.10.520.10">
    <property type="entry name" value="ApbE-like domains"/>
    <property type="match status" value="1"/>
</dbReference>
<dbReference type="SUPFAM" id="SSF143631">
    <property type="entry name" value="ApbE-like"/>
    <property type="match status" value="1"/>
</dbReference>
<dbReference type="Proteomes" id="UP000000270">
    <property type="component" value="Chromosome"/>
</dbReference>
<protein>
    <submittedName>
        <fullName evidence="1">Uncharacterized protein</fullName>
    </submittedName>
</protein>
<gene>
    <name evidence="1" type="ordered locus">AZC_2797</name>
</gene>
<dbReference type="PIRSF" id="PIRSF006421">
    <property type="entry name" value="UCP006421"/>
    <property type="match status" value="1"/>
</dbReference>
<proteinExistence type="predicted"/>
<reference evidence="1 2" key="1">
    <citation type="journal article" date="2007" name="Appl. Environ. Microbiol.">
        <title>Rhizobial factors required for stem nodule maturation and maintenance in Sesbania rostrata-Azorhizobium caulinodans ORS571 symbiosis.</title>
        <authorList>
            <person name="Suzuki S."/>
            <person name="Aono T."/>
            <person name="Lee KB."/>
            <person name="Suzuki T."/>
            <person name="Liu CT."/>
            <person name="Miwa H."/>
            <person name="Wakao S."/>
            <person name="Iki T."/>
            <person name="Oyaizu H."/>
        </authorList>
    </citation>
    <scope>NUCLEOTIDE SEQUENCE [LARGE SCALE GENOMIC DNA]</scope>
    <source>
        <strain evidence="2">ATCC 43989 / DSM 5975 / JCM 20966 / LMG 6465 / NBRC 14845 / NCIMB 13405 / ORS 571</strain>
    </source>
</reference>
<dbReference type="KEGG" id="azc:AZC_2797"/>
<dbReference type="AlphaFoldDB" id="A8I9J3"/>
<reference evidence="1 2" key="4">
    <citation type="journal article" date="2009" name="Appl. Environ. Microbiol.">
        <title>Comparative genome-wide transcriptional profiling of Azorhizobium caulinodans ORS571 grown under free-living and symbiotic conditions.</title>
        <authorList>
            <person name="Tsukada S."/>
            <person name="Aono T."/>
            <person name="Akiba N."/>
            <person name="Lee KB."/>
            <person name="Liu CT."/>
            <person name="Toyazaki H."/>
            <person name="Oyaizu H."/>
        </authorList>
    </citation>
    <scope>NUCLEOTIDE SEQUENCE [LARGE SCALE GENOMIC DNA]</scope>
    <source>
        <strain evidence="2">ATCC 43989 / DSM 5975 / JCM 20966 / LMG 6465 / NBRC 14845 / NCIMB 13405 / ORS 571</strain>
    </source>
</reference>
<dbReference type="InterPro" id="IPR007183">
    <property type="entry name" value="UPF0280"/>
</dbReference>
<accession>A8I9J3</accession>
<name>A8I9J3_AZOC5</name>
<dbReference type="STRING" id="438753.AZC_2797"/>
<reference evidence="1 2" key="3">
    <citation type="journal article" date="2008" name="BMC Genomics">
        <title>The genome of the versatile nitrogen fixer Azorhizobium caulinodans ORS571.</title>
        <authorList>
            <person name="Lee KB."/>
            <person name="Backer P.D."/>
            <person name="Aono T."/>
            <person name="Liu CT."/>
            <person name="Suzuki S."/>
            <person name="Suzuki T."/>
            <person name="Kaneko T."/>
            <person name="Yamada M."/>
            <person name="Tabata S."/>
            <person name="Kupfer D.M."/>
            <person name="Najar F.Z."/>
            <person name="Wiley G.B."/>
            <person name="Roe B."/>
            <person name="Binnewies T.T."/>
            <person name="Ussery D.W."/>
            <person name="D'Haeze W."/>
            <person name="Herder J.D."/>
            <person name="Gevers D."/>
            <person name="Vereecke D."/>
            <person name="Holsters M."/>
            <person name="Oyaizu H."/>
        </authorList>
    </citation>
    <scope>NUCLEOTIDE SEQUENCE [LARGE SCALE GENOMIC DNA]</scope>
    <source>
        <strain evidence="2">ATCC 43989 / DSM 5975 / JCM 20966 / LMG 6465 / NBRC 14845 / NCIMB 13405 / ORS 571</strain>
    </source>
</reference>
<reference evidence="1 2" key="5">
    <citation type="journal article" date="2010" name="Appl. Environ. Microbiol.">
        <title>phrR-like gene praR of Azorhizobium caulinodans ORS571 is essential for symbiosis with Sesbania rostrata and is involved in expression of reb genes.</title>
        <authorList>
            <person name="Akiba N."/>
            <person name="Aono T."/>
            <person name="Toyazaki H."/>
            <person name="Sato S."/>
            <person name="Oyaizu H."/>
        </authorList>
    </citation>
    <scope>NUCLEOTIDE SEQUENCE [LARGE SCALE GENOMIC DNA]</scope>
    <source>
        <strain evidence="2">ATCC 43989 / DSM 5975 / JCM 20966 / LMG 6465 / NBRC 14845 / NCIMB 13405 / ORS 571</strain>
    </source>
</reference>
<evidence type="ECO:0000313" key="1">
    <source>
        <dbReference type="EMBL" id="BAF88795.1"/>
    </source>
</evidence>
<dbReference type="HOGENOM" id="CLU_076298_0_0_5"/>
<reference evidence="2" key="2">
    <citation type="submission" date="2007-04" db="EMBL/GenBank/DDBJ databases">
        <title>Complete genome sequence of the nitrogen-fixing bacterium Azorhizobium caulinodans ORS571.</title>
        <authorList>
            <person name="Lee K.B."/>
            <person name="Backer P.D."/>
            <person name="Aono T."/>
            <person name="Liu C.T."/>
            <person name="Suzuki S."/>
            <person name="Suzuki T."/>
            <person name="Kaneko T."/>
            <person name="Yamada M."/>
            <person name="Tabata S."/>
            <person name="Kupfer D.M."/>
            <person name="Najar F.Z."/>
            <person name="Wiley G.B."/>
            <person name="Roe B."/>
            <person name="Binnewies T."/>
            <person name="Ussery D."/>
            <person name="Vereecke D."/>
            <person name="Gevers D."/>
            <person name="Holsters M."/>
            <person name="Oyaizu H."/>
        </authorList>
    </citation>
    <scope>NUCLEOTIDE SEQUENCE [LARGE SCALE GENOMIC DNA]</scope>
    <source>
        <strain evidence="2">ATCC 43989 / DSM 5975 / JCM 20966 / LMG 6465 / NBRC 14845 / NCIMB 13405 / ORS 571</strain>
    </source>
</reference>
<dbReference type="NCBIfam" id="NF003322">
    <property type="entry name" value="PRK04334.1-2"/>
    <property type="match status" value="1"/>
</dbReference>
<dbReference type="InterPro" id="IPR003374">
    <property type="entry name" value="ApbE-like_sf"/>
</dbReference>
<reference evidence="1 2" key="6">
    <citation type="journal article" date="2011" name="Appl. Environ. Microbiol.">
        <title>Involvement of the azorhizobial chromosome partition gene (parA) in the onset of bacteroid differentiation during Sesbania rostrata stem nodule development.</title>
        <authorList>
            <person name="Liu CT."/>
            <person name="Lee KB."/>
            <person name="Wang YS."/>
            <person name="Peng MH."/>
            <person name="Lee KT."/>
            <person name="Suzuki S."/>
            <person name="Suzuki T."/>
            <person name="Oyaizu H."/>
        </authorList>
    </citation>
    <scope>NUCLEOTIDE SEQUENCE [LARGE SCALE GENOMIC DNA]</scope>
    <source>
        <strain evidence="2">ATCC 43989 / DSM 5975 / JCM 20966 / LMG 6465 / NBRC 14845 / NCIMB 13405 / ORS 571</strain>
    </source>
</reference>
<evidence type="ECO:0000313" key="2">
    <source>
        <dbReference type="Proteomes" id="UP000000270"/>
    </source>
</evidence>
<sequence>MRAAPSSNPIRRAPQVALLADGHRLHLQDGPIDLVIEAEGSEPAVRAAYAAAVERFTGLLDALCGELTALRAPASPDLCPVTGPVARRMWEAVAPFAGAHFITPMAAVAGAVAEEVLSALVRPGLTRAYVNNGGDIALYLPEGARFTVGLVDRPDRPSLTGTAVLTTESPVRGVATSGWRGRSFSLGIADAVTILAPTAALADAAASIVANAVDLPGHRGVLRVPACELQPDSDLGPRLVTRDVPSLSAAERREALGAGLACAQDLVRRGLICGAALHLQGDTVGTGAALAHLSGSAAPTAVPLSVTPQPEQGRAHA</sequence>
<dbReference type="eggNOG" id="COG2122">
    <property type="taxonomic scope" value="Bacteria"/>
</dbReference>
<dbReference type="EMBL" id="AP009384">
    <property type="protein sequence ID" value="BAF88795.1"/>
    <property type="molecule type" value="Genomic_DNA"/>
</dbReference>
<organism evidence="1 2">
    <name type="scientific">Azorhizobium caulinodans (strain ATCC 43989 / DSM 5975 / JCM 20966 / LMG 6465 / NBRC 14845 / NCIMB 13405 / ORS 571)</name>
    <dbReference type="NCBI Taxonomy" id="438753"/>
    <lineage>
        <taxon>Bacteria</taxon>
        <taxon>Pseudomonadati</taxon>
        <taxon>Pseudomonadota</taxon>
        <taxon>Alphaproteobacteria</taxon>
        <taxon>Hyphomicrobiales</taxon>
        <taxon>Xanthobacteraceae</taxon>
        <taxon>Azorhizobium</taxon>
    </lineage>
</organism>
<keyword evidence="2" id="KW-1185">Reference proteome</keyword>